<sequence>MARRRVGVLGEDAEDARAKILAAAEVVFQRYGVVKATMGDIAQEVGVSRPTIYRYFADRDAVLSAIVESRSRRLFGKARAYLRRRPTFGEQVVDGLVFLVDRGRSDPIMRLIVSAEHMDTATALLGSSGLAARLTTEMWTPLIDEARARGEIRSGTTSEDICDWITMVQLILMGRKDFGSGNDPEHRRMLTRFLLPAIVDGTAQATAETAVGVADGPV</sequence>
<evidence type="ECO:0000256" key="2">
    <source>
        <dbReference type="PROSITE-ProRule" id="PRU00335"/>
    </source>
</evidence>
<organism evidence="4 5">
    <name type="scientific">Rhodococcus gannanensis</name>
    <dbReference type="NCBI Taxonomy" id="1960308"/>
    <lineage>
        <taxon>Bacteria</taxon>
        <taxon>Bacillati</taxon>
        <taxon>Actinomycetota</taxon>
        <taxon>Actinomycetes</taxon>
        <taxon>Mycobacteriales</taxon>
        <taxon>Nocardiaceae</taxon>
        <taxon>Rhodococcus</taxon>
    </lineage>
</organism>
<dbReference type="PROSITE" id="PS50977">
    <property type="entry name" value="HTH_TETR_2"/>
    <property type="match status" value="1"/>
</dbReference>
<dbReference type="Gene3D" id="1.10.357.10">
    <property type="entry name" value="Tetracycline Repressor, domain 2"/>
    <property type="match status" value="1"/>
</dbReference>
<dbReference type="PRINTS" id="PR00455">
    <property type="entry name" value="HTHTETR"/>
</dbReference>
<evidence type="ECO:0000313" key="4">
    <source>
        <dbReference type="EMBL" id="MFD1812155.1"/>
    </source>
</evidence>
<comment type="caution">
    <text evidence="4">The sequence shown here is derived from an EMBL/GenBank/DDBJ whole genome shotgun (WGS) entry which is preliminary data.</text>
</comment>
<dbReference type="InterPro" id="IPR009057">
    <property type="entry name" value="Homeodomain-like_sf"/>
</dbReference>
<dbReference type="PANTHER" id="PTHR30055:SF153">
    <property type="entry name" value="HTH-TYPE TRANSCRIPTIONAL REPRESSOR RV3405C"/>
    <property type="match status" value="1"/>
</dbReference>
<dbReference type="InterPro" id="IPR050109">
    <property type="entry name" value="HTH-type_TetR-like_transc_reg"/>
</dbReference>
<reference evidence="5" key="1">
    <citation type="journal article" date="2019" name="Int. J. Syst. Evol. Microbiol.">
        <title>The Global Catalogue of Microorganisms (GCM) 10K type strain sequencing project: providing services to taxonomists for standard genome sequencing and annotation.</title>
        <authorList>
            <consortium name="The Broad Institute Genomics Platform"/>
            <consortium name="The Broad Institute Genome Sequencing Center for Infectious Disease"/>
            <person name="Wu L."/>
            <person name="Ma J."/>
        </authorList>
    </citation>
    <scope>NUCLEOTIDE SEQUENCE [LARGE SCALE GENOMIC DNA]</scope>
    <source>
        <strain evidence="5">DT72</strain>
    </source>
</reference>
<keyword evidence="1 2" id="KW-0238">DNA-binding</keyword>
<feature type="domain" description="HTH tetR-type" evidence="3">
    <location>
        <begin position="14"/>
        <end position="74"/>
    </location>
</feature>
<dbReference type="PANTHER" id="PTHR30055">
    <property type="entry name" value="HTH-TYPE TRANSCRIPTIONAL REGULATOR RUTR"/>
    <property type="match status" value="1"/>
</dbReference>
<dbReference type="Pfam" id="PF00440">
    <property type="entry name" value="TetR_N"/>
    <property type="match status" value="1"/>
</dbReference>
<protein>
    <submittedName>
        <fullName evidence="4">TetR/AcrR family transcriptional regulator</fullName>
    </submittedName>
</protein>
<feature type="DNA-binding region" description="H-T-H motif" evidence="2">
    <location>
        <begin position="37"/>
        <end position="56"/>
    </location>
</feature>
<keyword evidence="5" id="KW-1185">Reference proteome</keyword>
<dbReference type="EMBL" id="JBHUFB010000009">
    <property type="protein sequence ID" value="MFD1812155.1"/>
    <property type="molecule type" value="Genomic_DNA"/>
</dbReference>
<dbReference type="InterPro" id="IPR001647">
    <property type="entry name" value="HTH_TetR"/>
</dbReference>
<evidence type="ECO:0000259" key="3">
    <source>
        <dbReference type="PROSITE" id="PS50977"/>
    </source>
</evidence>
<dbReference type="SUPFAM" id="SSF46689">
    <property type="entry name" value="Homeodomain-like"/>
    <property type="match status" value="1"/>
</dbReference>
<gene>
    <name evidence="4" type="ORF">ACFSJG_08015</name>
</gene>
<proteinExistence type="predicted"/>
<name>A0ABW4P545_9NOCA</name>
<dbReference type="Proteomes" id="UP001597286">
    <property type="component" value="Unassembled WGS sequence"/>
</dbReference>
<evidence type="ECO:0000256" key="1">
    <source>
        <dbReference type="ARBA" id="ARBA00023125"/>
    </source>
</evidence>
<dbReference type="RefSeq" id="WP_378484673.1">
    <property type="nucleotide sequence ID" value="NZ_JBHUFB010000009.1"/>
</dbReference>
<evidence type="ECO:0000313" key="5">
    <source>
        <dbReference type="Proteomes" id="UP001597286"/>
    </source>
</evidence>
<accession>A0ABW4P545</accession>